<feature type="region of interest" description="Disordered" evidence="1">
    <location>
        <begin position="84"/>
        <end position="105"/>
    </location>
</feature>
<proteinExistence type="predicted"/>
<dbReference type="Gene3D" id="2.60.120.200">
    <property type="match status" value="1"/>
</dbReference>
<dbReference type="EMBL" id="JBHTIS010004093">
    <property type="protein sequence ID" value="MFD1052055.1"/>
    <property type="molecule type" value="Genomic_DNA"/>
</dbReference>
<dbReference type="SUPFAM" id="SSF49899">
    <property type="entry name" value="Concanavalin A-like lectins/glucanases"/>
    <property type="match status" value="1"/>
</dbReference>
<organism evidence="2 3">
    <name type="scientific">Kibdelosporangium lantanae</name>
    <dbReference type="NCBI Taxonomy" id="1497396"/>
    <lineage>
        <taxon>Bacteria</taxon>
        <taxon>Bacillati</taxon>
        <taxon>Actinomycetota</taxon>
        <taxon>Actinomycetes</taxon>
        <taxon>Pseudonocardiales</taxon>
        <taxon>Pseudonocardiaceae</taxon>
        <taxon>Kibdelosporangium</taxon>
    </lineage>
</organism>
<evidence type="ECO:0000256" key="1">
    <source>
        <dbReference type="SAM" id="MobiDB-lite"/>
    </source>
</evidence>
<gene>
    <name evidence="2" type="ORF">ACFQ1S_44040</name>
</gene>
<dbReference type="InterPro" id="IPR013320">
    <property type="entry name" value="ConA-like_dom_sf"/>
</dbReference>
<protein>
    <submittedName>
        <fullName evidence="2">LamG-like jellyroll fold domain-containing protein</fullName>
    </submittedName>
</protein>
<evidence type="ECO:0000313" key="2">
    <source>
        <dbReference type="EMBL" id="MFD1052055.1"/>
    </source>
</evidence>
<reference evidence="3" key="1">
    <citation type="journal article" date="2019" name="Int. J. Syst. Evol. Microbiol.">
        <title>The Global Catalogue of Microorganisms (GCM) 10K type strain sequencing project: providing services to taxonomists for standard genome sequencing and annotation.</title>
        <authorList>
            <consortium name="The Broad Institute Genomics Platform"/>
            <consortium name="The Broad Institute Genome Sequencing Center for Infectious Disease"/>
            <person name="Wu L."/>
            <person name="Ma J."/>
        </authorList>
    </citation>
    <scope>NUCLEOTIDE SEQUENCE [LARGE SCALE GENOMIC DNA]</scope>
    <source>
        <strain evidence="3">JCM 31486</strain>
    </source>
</reference>
<comment type="caution">
    <text evidence="2">The sequence shown here is derived from an EMBL/GenBank/DDBJ whole genome shotgun (WGS) entry which is preliminary data.</text>
</comment>
<feature type="non-terminal residue" evidence="2">
    <location>
        <position position="1"/>
    </location>
</feature>
<evidence type="ECO:0000313" key="3">
    <source>
        <dbReference type="Proteomes" id="UP001597045"/>
    </source>
</evidence>
<dbReference type="Pfam" id="PF13385">
    <property type="entry name" value="Laminin_G_3"/>
    <property type="match status" value="1"/>
</dbReference>
<dbReference type="Proteomes" id="UP001597045">
    <property type="component" value="Unassembled WGS sequence"/>
</dbReference>
<accession>A0ABW3MRE2</accession>
<keyword evidence="3" id="KW-1185">Reference proteome</keyword>
<name>A0ABW3MRE2_9PSEU</name>
<sequence length="105" mass="11336">AGGKLTLWVDGVQAASGPDVAGSVSETVSFQLVLGQRLDNQFRWNGQFDDVRLYERALTTTELTKIRTTNAQITTGEVLHLPMDAVTPEPRPGWAARRTAVGTPG</sequence>